<dbReference type="EMBL" id="AATS01000019">
    <property type="protein sequence ID" value="EAU53678.1"/>
    <property type="molecule type" value="Genomic_DNA"/>
</dbReference>
<evidence type="ECO:0000259" key="2">
    <source>
        <dbReference type="PROSITE" id="PS51833"/>
    </source>
</evidence>
<feature type="domain" description="HDOD" evidence="2">
    <location>
        <begin position="55"/>
        <end position="250"/>
    </location>
</feature>
<proteinExistence type="predicted"/>
<dbReference type="HOGENOM" id="CLU_048246_4_2_0"/>
<evidence type="ECO:0000313" key="3">
    <source>
        <dbReference type="EMBL" id="EAU53678.1"/>
    </source>
</evidence>
<comment type="caution">
    <text evidence="3">The sequence shown here is derived from an EMBL/GenBank/DDBJ whole genome shotgun (WGS) entry which is preliminary data.</text>
</comment>
<dbReference type="SUPFAM" id="SSF109604">
    <property type="entry name" value="HD-domain/PDEase-like"/>
    <property type="match status" value="1"/>
</dbReference>
<keyword evidence="4" id="KW-1185">Reference proteome</keyword>
<feature type="region of interest" description="Disordered" evidence="1">
    <location>
        <begin position="330"/>
        <end position="349"/>
    </location>
</feature>
<accession>Q0EWJ9</accession>
<organism evidence="3 4">
    <name type="scientific">Mariprofundus ferrooxydans PV-1</name>
    <dbReference type="NCBI Taxonomy" id="314345"/>
    <lineage>
        <taxon>Bacteria</taxon>
        <taxon>Pseudomonadati</taxon>
        <taxon>Pseudomonadota</taxon>
        <taxon>Candidatius Mariprofundia</taxon>
        <taxon>Mariprofundales</taxon>
        <taxon>Mariprofundaceae</taxon>
        <taxon>Mariprofundus</taxon>
    </lineage>
</organism>
<dbReference type="PANTHER" id="PTHR33525:SF6">
    <property type="entry name" value="HDOD DOMAIN-CONTAINING PROTEIN"/>
    <property type="match status" value="1"/>
</dbReference>
<evidence type="ECO:0000256" key="1">
    <source>
        <dbReference type="SAM" id="MobiDB-lite"/>
    </source>
</evidence>
<dbReference type="eggNOG" id="COG1639">
    <property type="taxonomic scope" value="Bacteria"/>
</dbReference>
<dbReference type="InParanoid" id="Q0EWJ9"/>
<protein>
    <submittedName>
        <fullName evidence="3">Putative signal transduction protein</fullName>
    </submittedName>
</protein>
<evidence type="ECO:0000313" key="4">
    <source>
        <dbReference type="Proteomes" id="UP000005297"/>
    </source>
</evidence>
<name>Q0EWJ9_9PROT</name>
<sequence length="349" mass="38749">MTPGQVQQADTGTQKTLQQLLDQSPPRARSTYNLEQPPGMQKEVLDRLSRHIRAIPPMPEIWNEIQDILQHPGTSASDLGHCVARDPVLSARILTVCNSAAYATPGQSDIGNIPLAIARLGLHETTAVIFRTLAPDMTNDNNRQQIRHIWFHTQAIAALSRLLAEPAQIVDRSQASLNGMLHDIGKLVILNIESPQRLAQLGSAIHDGEPSLSAEFAILGYTHIDAGMMLSLHWRLPAHIKQFIAHHHHPDRTDITPVAAPEPAMVNHLAHLILQHSIDHEQTDAIWLPSLRSSDPDATRRAIELLKIPAHSPTFFQQLQQSVDRLKTSFPDLFPPETSLQPSPDCKQR</sequence>
<gene>
    <name evidence="3" type="ORF">SPV1_12515</name>
</gene>
<dbReference type="PANTHER" id="PTHR33525">
    <property type="match status" value="1"/>
</dbReference>
<dbReference type="Gene3D" id="1.10.3210.10">
    <property type="entry name" value="Hypothetical protein af1432"/>
    <property type="match status" value="1"/>
</dbReference>
<reference evidence="3 4" key="1">
    <citation type="submission" date="2006-09" db="EMBL/GenBank/DDBJ databases">
        <authorList>
            <person name="Emerson D."/>
            <person name="Ferriera S."/>
            <person name="Johnson J."/>
            <person name="Kravitz S."/>
            <person name="Halpern A."/>
            <person name="Remington K."/>
            <person name="Beeson K."/>
            <person name="Tran B."/>
            <person name="Rogers Y.-H."/>
            <person name="Friedman R."/>
            <person name="Venter J.C."/>
        </authorList>
    </citation>
    <scope>NUCLEOTIDE SEQUENCE [LARGE SCALE GENOMIC DNA]</scope>
    <source>
        <strain evidence="3 4">PV-1</strain>
    </source>
</reference>
<dbReference type="PROSITE" id="PS51833">
    <property type="entry name" value="HDOD"/>
    <property type="match status" value="1"/>
</dbReference>
<dbReference type="Pfam" id="PF08668">
    <property type="entry name" value="HDOD"/>
    <property type="match status" value="1"/>
</dbReference>
<dbReference type="STRING" id="314344.AL013_08600"/>
<dbReference type="InterPro" id="IPR013976">
    <property type="entry name" value="HDOD"/>
</dbReference>
<dbReference type="Proteomes" id="UP000005297">
    <property type="component" value="Unassembled WGS sequence"/>
</dbReference>
<dbReference type="InterPro" id="IPR052340">
    <property type="entry name" value="RNase_Y/CdgJ"/>
</dbReference>
<feature type="region of interest" description="Disordered" evidence="1">
    <location>
        <begin position="1"/>
        <end position="37"/>
    </location>
</feature>
<feature type="compositionally biased region" description="Polar residues" evidence="1">
    <location>
        <begin position="1"/>
        <end position="22"/>
    </location>
</feature>
<dbReference type="AlphaFoldDB" id="Q0EWJ9"/>